<dbReference type="EC" id="1.14.13.82" evidence="7"/>
<dbReference type="Pfam" id="PF00355">
    <property type="entry name" value="Rieske"/>
    <property type="match status" value="1"/>
</dbReference>
<keyword evidence="7" id="KW-0808">Transferase</keyword>
<dbReference type="Pfam" id="PF19112">
    <property type="entry name" value="VanA_C"/>
    <property type="match status" value="1"/>
</dbReference>
<dbReference type="GO" id="GO:0032259">
    <property type="term" value="P:methylation"/>
    <property type="evidence" value="ECO:0007669"/>
    <property type="project" value="UniProtKB-KW"/>
</dbReference>
<reference evidence="7 8" key="1">
    <citation type="submission" date="2020-07" db="EMBL/GenBank/DDBJ databases">
        <title>Genomic Encyclopedia of Type Strains, Phase IV (KMG-V): Genome sequencing to study the core and pangenomes of soil and plant-associated prokaryotes.</title>
        <authorList>
            <person name="Whitman W."/>
        </authorList>
    </citation>
    <scope>NUCLEOTIDE SEQUENCE [LARGE SCALE GENOMIC DNA]</scope>
    <source>
        <strain evidence="7 8">SAS40</strain>
    </source>
</reference>
<keyword evidence="5" id="KW-0411">Iron-sulfur</keyword>
<dbReference type="SUPFAM" id="SSF50022">
    <property type="entry name" value="ISP domain"/>
    <property type="match status" value="1"/>
</dbReference>
<dbReference type="InterPro" id="IPR036922">
    <property type="entry name" value="Rieske_2Fe-2S_sf"/>
</dbReference>
<protein>
    <submittedName>
        <fullName evidence="7">Vanillate O-demethylase monooxygenase subunit</fullName>
        <ecNumber evidence="7">1.14.13.82</ecNumber>
    </submittedName>
</protein>
<dbReference type="PROSITE" id="PS51296">
    <property type="entry name" value="RIESKE"/>
    <property type="match status" value="1"/>
</dbReference>
<comment type="caution">
    <text evidence="7">The sequence shown here is derived from an EMBL/GenBank/DDBJ whole genome shotgun (WGS) entry which is preliminary data.</text>
</comment>
<keyword evidence="7" id="KW-0503">Monooxygenase</keyword>
<dbReference type="RefSeq" id="WP_179587788.1">
    <property type="nucleotide sequence ID" value="NZ_JACBYR010000001.1"/>
</dbReference>
<evidence type="ECO:0000256" key="1">
    <source>
        <dbReference type="ARBA" id="ARBA00022714"/>
    </source>
</evidence>
<evidence type="ECO:0000256" key="5">
    <source>
        <dbReference type="ARBA" id="ARBA00023014"/>
    </source>
</evidence>
<dbReference type="InterPro" id="IPR050584">
    <property type="entry name" value="Cholesterol_7-desaturase"/>
</dbReference>
<feature type="domain" description="Rieske" evidence="6">
    <location>
        <begin position="6"/>
        <end position="107"/>
    </location>
</feature>
<dbReference type="Gene3D" id="3.90.380.10">
    <property type="entry name" value="Naphthalene 1,2-dioxygenase Alpha Subunit, Chain A, domain 1"/>
    <property type="match status" value="1"/>
</dbReference>
<keyword evidence="3 7" id="KW-0560">Oxidoreductase</keyword>
<evidence type="ECO:0000313" key="8">
    <source>
        <dbReference type="Proteomes" id="UP000542125"/>
    </source>
</evidence>
<dbReference type="GO" id="GO:0046872">
    <property type="term" value="F:metal ion binding"/>
    <property type="evidence" value="ECO:0007669"/>
    <property type="project" value="UniProtKB-KW"/>
</dbReference>
<dbReference type="PANTHER" id="PTHR21266">
    <property type="entry name" value="IRON-SULFUR DOMAIN CONTAINING PROTEIN"/>
    <property type="match status" value="1"/>
</dbReference>
<keyword evidence="4" id="KW-0408">Iron</keyword>
<dbReference type="EMBL" id="JACBYR010000001">
    <property type="protein sequence ID" value="NYE84052.1"/>
    <property type="molecule type" value="Genomic_DNA"/>
</dbReference>
<dbReference type="AlphaFoldDB" id="A0A7Y9IVW7"/>
<dbReference type="GO" id="GO:0051537">
    <property type="term" value="F:2 iron, 2 sulfur cluster binding"/>
    <property type="evidence" value="ECO:0007669"/>
    <property type="project" value="UniProtKB-KW"/>
</dbReference>
<keyword evidence="7" id="KW-0489">Methyltransferase</keyword>
<dbReference type="PANTHER" id="PTHR21266:SF60">
    <property type="entry name" value="3-KETOSTEROID-9-ALPHA-MONOOXYGENASE, OXYGENASE COMPONENT"/>
    <property type="match status" value="1"/>
</dbReference>
<evidence type="ECO:0000256" key="2">
    <source>
        <dbReference type="ARBA" id="ARBA00022723"/>
    </source>
</evidence>
<organism evidence="7 8">
    <name type="scientific">Pigmentiphaga litoralis</name>
    <dbReference type="NCBI Taxonomy" id="516702"/>
    <lineage>
        <taxon>Bacteria</taxon>
        <taxon>Pseudomonadati</taxon>
        <taxon>Pseudomonadota</taxon>
        <taxon>Betaproteobacteria</taxon>
        <taxon>Burkholderiales</taxon>
        <taxon>Alcaligenaceae</taxon>
        <taxon>Pigmentiphaga</taxon>
    </lineage>
</organism>
<name>A0A7Y9IVW7_9BURK</name>
<evidence type="ECO:0000256" key="4">
    <source>
        <dbReference type="ARBA" id="ARBA00023004"/>
    </source>
</evidence>
<dbReference type="SUPFAM" id="SSF55961">
    <property type="entry name" value="Bet v1-like"/>
    <property type="match status" value="1"/>
</dbReference>
<dbReference type="InterPro" id="IPR044043">
    <property type="entry name" value="VanA_C_cat"/>
</dbReference>
<sequence>MVRHAWYVLAWSSEIGRTPLARRVLDEPIVAFRKEDGSPVALLDRCAHRLLPLSMGRVVGDTIECGYHGLRYDAAGTCVHVPGQSRIPSTACVRHFPLVERYGATWIWMGQPEEADPDRIIPVQRFEEDGWAVVWGDYQRHGSHYLNIVENLQDPAHTTFVHPRTIGNPASSDVPILIEEEDDFIVAYRWTVDAEPPPADRVNGKFAGLTDRCQRYIFYPPCVSRVDVVTMDAGQAHTEANMDRGLRAYSYKFLTPESDQSTHFFWMHVRNFGVGDAALEARLVAAMSATFEEDNVVVTAIQREQDATGKRQHTWLAIDTGPTRARRKIEKLAEAEADAGLPRHVSA</sequence>
<dbReference type="Proteomes" id="UP000542125">
    <property type="component" value="Unassembled WGS sequence"/>
</dbReference>
<gene>
    <name evidence="7" type="ORF">FHW18_003323</name>
</gene>
<keyword evidence="8" id="KW-1185">Reference proteome</keyword>
<evidence type="ECO:0000259" key="6">
    <source>
        <dbReference type="PROSITE" id="PS51296"/>
    </source>
</evidence>
<dbReference type="InterPro" id="IPR017941">
    <property type="entry name" value="Rieske_2Fe-2S"/>
</dbReference>
<accession>A0A7Y9IVW7</accession>
<dbReference type="GO" id="GO:0008168">
    <property type="term" value="F:methyltransferase activity"/>
    <property type="evidence" value="ECO:0007669"/>
    <property type="project" value="UniProtKB-KW"/>
</dbReference>
<dbReference type="Gene3D" id="2.102.10.10">
    <property type="entry name" value="Rieske [2Fe-2S] iron-sulphur domain"/>
    <property type="match status" value="1"/>
</dbReference>
<proteinExistence type="predicted"/>
<dbReference type="GO" id="GO:0018489">
    <property type="term" value="F:vanillate monooxygenase activity"/>
    <property type="evidence" value="ECO:0007669"/>
    <property type="project" value="UniProtKB-EC"/>
</dbReference>
<keyword evidence="1" id="KW-0001">2Fe-2S</keyword>
<dbReference type="CDD" id="cd08878">
    <property type="entry name" value="RHO_alpha_C_DMO-like"/>
    <property type="match status" value="1"/>
</dbReference>
<keyword evidence="2" id="KW-0479">Metal-binding</keyword>
<evidence type="ECO:0000256" key="3">
    <source>
        <dbReference type="ARBA" id="ARBA00023002"/>
    </source>
</evidence>
<evidence type="ECO:0000313" key="7">
    <source>
        <dbReference type="EMBL" id="NYE84052.1"/>
    </source>
</evidence>